<dbReference type="Pfam" id="PF17931">
    <property type="entry name" value="TetR_C_23"/>
    <property type="match status" value="1"/>
</dbReference>
<dbReference type="InterPro" id="IPR001647">
    <property type="entry name" value="HTH_TetR"/>
</dbReference>
<dbReference type="EMBL" id="JAAGOH010000008">
    <property type="protein sequence ID" value="NDY91268.1"/>
    <property type="molecule type" value="Genomic_DNA"/>
</dbReference>
<keyword evidence="1" id="KW-0678">Repressor</keyword>
<keyword evidence="9" id="KW-1185">Reference proteome</keyword>
<dbReference type="GO" id="GO:0000976">
    <property type="term" value="F:transcription cis-regulatory region binding"/>
    <property type="evidence" value="ECO:0007669"/>
    <property type="project" value="TreeGrafter"/>
</dbReference>
<evidence type="ECO:0000256" key="1">
    <source>
        <dbReference type="ARBA" id="ARBA00022491"/>
    </source>
</evidence>
<evidence type="ECO:0000259" key="7">
    <source>
        <dbReference type="PROSITE" id="PS50977"/>
    </source>
</evidence>
<keyword evidence="3 5" id="KW-0238">DNA-binding</keyword>
<dbReference type="PANTHER" id="PTHR30055:SF234">
    <property type="entry name" value="HTH-TYPE TRANSCRIPTIONAL REGULATOR BETI"/>
    <property type="match status" value="1"/>
</dbReference>
<comment type="caution">
    <text evidence="8">The sequence shown here is derived from an EMBL/GenBank/DDBJ whole genome shotgun (WGS) entry which is preliminary data.</text>
</comment>
<protein>
    <submittedName>
        <fullName evidence="8">TetR/AcrR family transcriptional regulator</fullName>
    </submittedName>
</protein>
<dbReference type="PRINTS" id="PR00455">
    <property type="entry name" value="HTHTETR"/>
</dbReference>
<evidence type="ECO:0000256" key="2">
    <source>
        <dbReference type="ARBA" id="ARBA00023015"/>
    </source>
</evidence>
<feature type="region of interest" description="Disordered" evidence="6">
    <location>
        <begin position="243"/>
        <end position="262"/>
    </location>
</feature>
<dbReference type="InterPro" id="IPR023772">
    <property type="entry name" value="DNA-bd_HTH_TetR-type_CS"/>
</dbReference>
<keyword evidence="2" id="KW-0805">Transcription regulation</keyword>
<evidence type="ECO:0000256" key="6">
    <source>
        <dbReference type="SAM" id="MobiDB-lite"/>
    </source>
</evidence>
<dbReference type="SUPFAM" id="SSF46689">
    <property type="entry name" value="Homeodomain-like"/>
    <property type="match status" value="1"/>
</dbReference>
<dbReference type="PANTHER" id="PTHR30055">
    <property type="entry name" value="HTH-TYPE TRANSCRIPTIONAL REGULATOR RUTR"/>
    <property type="match status" value="1"/>
</dbReference>
<gene>
    <name evidence="8" type="ORF">G3A44_08705</name>
</gene>
<dbReference type="Gene3D" id="1.10.357.10">
    <property type="entry name" value="Tetracycline Repressor, domain 2"/>
    <property type="match status" value="1"/>
</dbReference>
<accession>A0A7C9PGM7</accession>
<name>A0A7C9PGM7_9BURK</name>
<proteinExistence type="predicted"/>
<reference evidence="8 9" key="1">
    <citation type="submission" date="2020-02" db="EMBL/GenBank/DDBJ databases">
        <title>Ideonella bacterium strain TBM-1.</title>
        <authorList>
            <person name="Chen W.-M."/>
        </authorList>
    </citation>
    <scope>NUCLEOTIDE SEQUENCE [LARGE SCALE GENOMIC DNA]</scope>
    <source>
        <strain evidence="8 9">TBM-1</strain>
    </source>
</reference>
<dbReference type="InterPro" id="IPR036271">
    <property type="entry name" value="Tet_transcr_reg_TetR-rel_C_sf"/>
</dbReference>
<feature type="DNA-binding region" description="H-T-H motif" evidence="5">
    <location>
        <begin position="32"/>
        <end position="51"/>
    </location>
</feature>
<dbReference type="InterPro" id="IPR041673">
    <property type="entry name" value="TetR_C_23"/>
</dbReference>
<feature type="domain" description="HTH tetR-type" evidence="7">
    <location>
        <begin position="9"/>
        <end position="69"/>
    </location>
</feature>
<evidence type="ECO:0000313" key="9">
    <source>
        <dbReference type="Proteomes" id="UP000484255"/>
    </source>
</evidence>
<dbReference type="Pfam" id="PF00440">
    <property type="entry name" value="TetR_N"/>
    <property type="match status" value="1"/>
</dbReference>
<dbReference type="GO" id="GO:0003700">
    <property type="term" value="F:DNA-binding transcription factor activity"/>
    <property type="evidence" value="ECO:0007669"/>
    <property type="project" value="TreeGrafter"/>
</dbReference>
<evidence type="ECO:0000256" key="4">
    <source>
        <dbReference type="ARBA" id="ARBA00023163"/>
    </source>
</evidence>
<dbReference type="AlphaFoldDB" id="A0A7C9PGM7"/>
<dbReference type="PROSITE" id="PS50977">
    <property type="entry name" value="HTH_TETR_2"/>
    <property type="match status" value="1"/>
</dbReference>
<evidence type="ECO:0000256" key="5">
    <source>
        <dbReference type="PROSITE-ProRule" id="PRU00335"/>
    </source>
</evidence>
<organism evidence="8 9">
    <name type="scientific">Ideonella livida</name>
    <dbReference type="NCBI Taxonomy" id="2707176"/>
    <lineage>
        <taxon>Bacteria</taxon>
        <taxon>Pseudomonadati</taxon>
        <taxon>Pseudomonadota</taxon>
        <taxon>Betaproteobacteria</taxon>
        <taxon>Burkholderiales</taxon>
        <taxon>Sphaerotilaceae</taxon>
        <taxon>Ideonella</taxon>
    </lineage>
</organism>
<keyword evidence="4" id="KW-0804">Transcription</keyword>
<evidence type="ECO:0000313" key="8">
    <source>
        <dbReference type="EMBL" id="NDY91268.1"/>
    </source>
</evidence>
<dbReference type="SUPFAM" id="SSF48498">
    <property type="entry name" value="Tetracyclin repressor-like, C-terminal domain"/>
    <property type="match status" value="1"/>
</dbReference>
<dbReference type="InterPro" id="IPR009057">
    <property type="entry name" value="Homeodomain-like_sf"/>
</dbReference>
<dbReference type="InterPro" id="IPR050109">
    <property type="entry name" value="HTH-type_TetR-like_transc_reg"/>
</dbReference>
<dbReference type="RefSeq" id="WP_163457122.1">
    <property type="nucleotide sequence ID" value="NZ_JAAGOH010000008.1"/>
</dbReference>
<evidence type="ECO:0000256" key="3">
    <source>
        <dbReference type="ARBA" id="ARBA00023125"/>
    </source>
</evidence>
<dbReference type="PROSITE" id="PS01081">
    <property type="entry name" value="HTH_TETR_1"/>
    <property type="match status" value="1"/>
</dbReference>
<dbReference type="Proteomes" id="UP000484255">
    <property type="component" value="Unassembled WGS sequence"/>
</dbReference>
<sequence length="262" mass="29384">MKVSKAQQAETRRKLLQVAADLMTLHGYETTSMKEIARVAGVGDATIYKYFTTKEKLVMAWHEQALEDALAETLATPDLASFDLQERLQRLVDAWLERLLPDREFVQLSRELVRRSPLLSLRDGLPGQAAVQQQLRQWLDEAEQRGEIPPCPLKGWISLAGSDYLMGVLAYWLDDDSEAFAQTTRLVDMSLGLGLSVLRSDLLGRAGELLGFVLRGSLQRWLRQGPGPGLGLEDLLAAVQRVRPRRDMPSPPPQADRPQEQT</sequence>